<proteinExistence type="predicted"/>
<protein>
    <submittedName>
        <fullName evidence="1">Uncharacterized protein</fullName>
    </submittedName>
</protein>
<name>A0ACC2RGK9_9FUNG</name>
<dbReference type="EMBL" id="QTSX02007258">
    <property type="protein sequence ID" value="KAJ9049231.1"/>
    <property type="molecule type" value="Genomic_DNA"/>
</dbReference>
<reference evidence="1" key="1">
    <citation type="submission" date="2022-04" db="EMBL/GenBank/DDBJ databases">
        <title>Genome of the entomopathogenic fungus Entomophthora muscae.</title>
        <authorList>
            <person name="Elya C."/>
            <person name="Lovett B.R."/>
            <person name="Lee E."/>
            <person name="Macias A.M."/>
            <person name="Hajek A.E."/>
            <person name="De Bivort B.L."/>
            <person name="Kasson M.T."/>
            <person name="De Fine Licht H.H."/>
            <person name="Stajich J.E."/>
        </authorList>
    </citation>
    <scope>NUCLEOTIDE SEQUENCE</scope>
    <source>
        <strain evidence="1">Berkeley</strain>
    </source>
</reference>
<organism evidence="1 2">
    <name type="scientific">Entomophthora muscae</name>
    <dbReference type="NCBI Taxonomy" id="34485"/>
    <lineage>
        <taxon>Eukaryota</taxon>
        <taxon>Fungi</taxon>
        <taxon>Fungi incertae sedis</taxon>
        <taxon>Zoopagomycota</taxon>
        <taxon>Entomophthoromycotina</taxon>
        <taxon>Entomophthoromycetes</taxon>
        <taxon>Entomophthorales</taxon>
        <taxon>Entomophthoraceae</taxon>
        <taxon>Entomophthora</taxon>
    </lineage>
</organism>
<evidence type="ECO:0000313" key="1">
    <source>
        <dbReference type="EMBL" id="KAJ9049231.1"/>
    </source>
</evidence>
<evidence type="ECO:0000313" key="2">
    <source>
        <dbReference type="Proteomes" id="UP001165960"/>
    </source>
</evidence>
<dbReference type="Proteomes" id="UP001165960">
    <property type="component" value="Unassembled WGS sequence"/>
</dbReference>
<keyword evidence="2" id="KW-1185">Reference proteome</keyword>
<accession>A0ACC2RGK9</accession>
<sequence>DNHGQPSLCNLLVSRLQGKGRPGPQQIPLCSGIYEGGFMPMFPDKFVFYWDNSVDISQVDKFAGLGSSVLTFLTEEQGQGLTKDFEGGETSMRHGTIFHQEKGAYEEIICLFGSKTGADTAMGANVFIIEWKQPSQGQNIAPAQQTGSW</sequence>
<gene>
    <name evidence="1" type="ORF">DSO57_1026736</name>
</gene>
<comment type="caution">
    <text evidence="1">The sequence shown here is derived from an EMBL/GenBank/DDBJ whole genome shotgun (WGS) entry which is preliminary data.</text>
</comment>
<feature type="non-terminal residue" evidence="1">
    <location>
        <position position="1"/>
    </location>
</feature>